<comment type="caution">
    <text evidence="1">The sequence shown here is derived from an EMBL/GenBank/DDBJ whole genome shotgun (WGS) entry which is preliminary data.</text>
</comment>
<organism evidence="1 2">
    <name type="scientific">Lepraria finkii</name>
    <dbReference type="NCBI Taxonomy" id="1340010"/>
    <lineage>
        <taxon>Eukaryota</taxon>
        <taxon>Fungi</taxon>
        <taxon>Dikarya</taxon>
        <taxon>Ascomycota</taxon>
        <taxon>Pezizomycotina</taxon>
        <taxon>Lecanoromycetes</taxon>
        <taxon>OSLEUM clade</taxon>
        <taxon>Lecanoromycetidae</taxon>
        <taxon>Lecanorales</taxon>
        <taxon>Lecanorineae</taxon>
        <taxon>Stereocaulaceae</taxon>
        <taxon>Lepraria</taxon>
    </lineage>
</organism>
<protein>
    <submittedName>
        <fullName evidence="1">Uncharacterized protein</fullName>
    </submittedName>
</protein>
<keyword evidence="2" id="KW-1185">Reference proteome</keyword>
<reference evidence="1 2" key="1">
    <citation type="submission" date="2024-09" db="EMBL/GenBank/DDBJ databases">
        <title>Rethinking Asexuality: The Enigmatic Case of Functional Sexual Genes in Lepraria (Stereocaulaceae).</title>
        <authorList>
            <person name="Doellman M."/>
            <person name="Sun Y."/>
            <person name="Barcenas-Pena A."/>
            <person name="Lumbsch H.T."/>
            <person name="Grewe F."/>
        </authorList>
    </citation>
    <scope>NUCLEOTIDE SEQUENCE [LARGE SCALE GENOMIC DNA]</scope>
    <source>
        <strain evidence="1 2">Grewe 0041</strain>
    </source>
</reference>
<dbReference type="Proteomes" id="UP001590951">
    <property type="component" value="Unassembled WGS sequence"/>
</dbReference>
<dbReference type="EMBL" id="JBHFEH010000056">
    <property type="protein sequence ID" value="KAL2049874.1"/>
    <property type="molecule type" value="Genomic_DNA"/>
</dbReference>
<sequence>MQAMAINIKPLMDTKATRTVCVGNLAASIKHMRCTTKNAKLQMIVYSWGLVLSIVRGSLPSRPTKCGHRLGATSGFGGCGFDWNAKESVGLFEGLNWNRSVDGVIYTAESQAVGSVQLRSIKRV</sequence>
<evidence type="ECO:0000313" key="1">
    <source>
        <dbReference type="EMBL" id="KAL2049874.1"/>
    </source>
</evidence>
<proteinExistence type="predicted"/>
<gene>
    <name evidence="1" type="ORF">ABVK25_009858</name>
</gene>
<name>A0ABR4AW29_9LECA</name>
<evidence type="ECO:0000313" key="2">
    <source>
        <dbReference type="Proteomes" id="UP001590951"/>
    </source>
</evidence>
<accession>A0ABR4AW29</accession>